<reference evidence="3" key="2">
    <citation type="submission" date="2017-02" db="EMBL/GenBank/DDBJ databases">
        <title>Sunflower complete genome.</title>
        <authorList>
            <person name="Langlade N."/>
            <person name="Munos S."/>
        </authorList>
    </citation>
    <scope>NUCLEOTIDE SEQUENCE [LARGE SCALE GENOMIC DNA]</scope>
    <source>
        <tissue evidence="3">Leaves</tissue>
    </source>
</reference>
<dbReference type="InParanoid" id="A0A251RPN9"/>
<reference evidence="2 4" key="1">
    <citation type="journal article" date="2017" name="Nature">
        <title>The sunflower genome provides insights into oil metabolism, flowering and Asterid evolution.</title>
        <authorList>
            <person name="Badouin H."/>
            <person name="Gouzy J."/>
            <person name="Grassa C.J."/>
            <person name="Murat F."/>
            <person name="Staton S.E."/>
            <person name="Cottret L."/>
            <person name="Lelandais-Briere C."/>
            <person name="Owens G.L."/>
            <person name="Carrere S."/>
            <person name="Mayjonade B."/>
            <person name="Legrand L."/>
            <person name="Gill N."/>
            <person name="Kane N.C."/>
            <person name="Bowers J.E."/>
            <person name="Hubner S."/>
            <person name="Bellec A."/>
            <person name="Berard A."/>
            <person name="Berges H."/>
            <person name="Blanchet N."/>
            <person name="Boniface M.C."/>
            <person name="Brunel D."/>
            <person name="Catrice O."/>
            <person name="Chaidir N."/>
            <person name="Claudel C."/>
            <person name="Donnadieu C."/>
            <person name="Faraut T."/>
            <person name="Fievet G."/>
            <person name="Helmstetter N."/>
            <person name="King M."/>
            <person name="Knapp S.J."/>
            <person name="Lai Z."/>
            <person name="Le Paslier M.C."/>
            <person name="Lippi Y."/>
            <person name="Lorenzon L."/>
            <person name="Mandel J.R."/>
            <person name="Marage G."/>
            <person name="Marchand G."/>
            <person name="Marquand E."/>
            <person name="Bret-Mestries E."/>
            <person name="Morien E."/>
            <person name="Nambeesan S."/>
            <person name="Nguyen T."/>
            <person name="Pegot-Espagnet P."/>
            <person name="Pouilly N."/>
            <person name="Raftis F."/>
            <person name="Sallet E."/>
            <person name="Schiex T."/>
            <person name="Thomas J."/>
            <person name="Vandecasteele C."/>
            <person name="Vares D."/>
            <person name="Vear F."/>
            <person name="Vautrin S."/>
            <person name="Crespi M."/>
            <person name="Mangin B."/>
            <person name="Burke J.M."/>
            <person name="Salse J."/>
            <person name="Munos S."/>
            <person name="Vincourt P."/>
            <person name="Rieseberg L.H."/>
            <person name="Langlade N.B."/>
        </authorList>
    </citation>
    <scope>NUCLEOTIDE SEQUENCE [LARGE SCALE GENOMIC DNA]</scope>
    <source>
        <strain evidence="4">cv. SF193</strain>
        <tissue evidence="2">Leaves</tissue>
    </source>
</reference>
<dbReference type="Proteomes" id="UP000215914">
    <property type="component" value="Chromosome 17"/>
</dbReference>
<dbReference type="PANTHER" id="PTHR11654">
    <property type="entry name" value="OLIGOPEPTIDE TRANSPORTER-RELATED"/>
    <property type="match status" value="1"/>
</dbReference>
<name>A0A251RPN9_HELAN</name>
<evidence type="ECO:0000256" key="1">
    <source>
        <dbReference type="ARBA" id="ARBA00044504"/>
    </source>
</evidence>
<protein>
    <submittedName>
        <fullName evidence="2 3">Proton-dependent oligopeptide transporter family</fullName>
    </submittedName>
</protein>
<dbReference type="Gramene" id="mRNA:HanXRQr2_Chr01g0043361">
    <property type="protein sequence ID" value="mRNA:HanXRQr2_Chr01g0043361"/>
    <property type="gene ID" value="HanXRQr2_Chr01g0043361"/>
</dbReference>
<dbReference type="InterPro" id="IPR036259">
    <property type="entry name" value="MFS_trans_sf"/>
</dbReference>
<gene>
    <name evidence="3" type="ORF">HannXRQ_Chr17g0533041</name>
    <name evidence="2" type="ORF">HanXRQr2_Chr01g0043361</name>
</gene>
<evidence type="ECO:0000313" key="4">
    <source>
        <dbReference type="Proteomes" id="UP000215914"/>
    </source>
</evidence>
<proteinExistence type="inferred from homology"/>
<dbReference type="EMBL" id="CM007906">
    <property type="protein sequence ID" value="OTF84799.1"/>
    <property type="molecule type" value="Genomic_DNA"/>
</dbReference>
<reference evidence="2" key="3">
    <citation type="submission" date="2020-06" db="EMBL/GenBank/DDBJ databases">
        <title>Helianthus annuus Genome sequencing and assembly Release 2.</title>
        <authorList>
            <person name="Gouzy J."/>
            <person name="Langlade N."/>
            <person name="Munos S."/>
        </authorList>
    </citation>
    <scope>NUCLEOTIDE SEQUENCE</scope>
    <source>
        <tissue evidence="2">Leaves</tissue>
    </source>
</reference>
<keyword evidence="4" id="KW-1185">Reference proteome</keyword>
<dbReference type="AlphaFoldDB" id="A0A251RPN9"/>
<dbReference type="Gene3D" id="1.20.1250.20">
    <property type="entry name" value="MFS general substrate transporter like domains"/>
    <property type="match status" value="1"/>
</dbReference>
<organism evidence="3 4">
    <name type="scientific">Helianthus annuus</name>
    <name type="common">Common sunflower</name>
    <dbReference type="NCBI Taxonomy" id="4232"/>
    <lineage>
        <taxon>Eukaryota</taxon>
        <taxon>Viridiplantae</taxon>
        <taxon>Streptophyta</taxon>
        <taxon>Embryophyta</taxon>
        <taxon>Tracheophyta</taxon>
        <taxon>Spermatophyta</taxon>
        <taxon>Magnoliopsida</taxon>
        <taxon>eudicotyledons</taxon>
        <taxon>Gunneridae</taxon>
        <taxon>Pentapetalae</taxon>
        <taxon>asterids</taxon>
        <taxon>campanulids</taxon>
        <taxon>Asterales</taxon>
        <taxon>Asteraceae</taxon>
        <taxon>Asteroideae</taxon>
        <taxon>Heliantheae alliance</taxon>
        <taxon>Heliantheae</taxon>
        <taxon>Helianthus</taxon>
    </lineage>
</organism>
<sequence>MEEEDLNIEDQQTKSLLDTNHDHKGGMKTMPFIIVNEAFEKVASYGLLPNMILYLTEVYNMQAVTGATVLYIWSAFSNGLSLFGAFVSDSYLGPFRVIAFGSLSTLLVRKCRALKDLRLGVRNESEEHSMEAYYNKHRIFTMNKSTGIESKTKDCTGM</sequence>
<accession>A0A251RPN9</accession>
<comment type="similarity">
    <text evidence="1">Belongs to the major facilitator superfamily. Phosphate:H(+) symporter (TC 2.A.1.9) family.</text>
</comment>
<dbReference type="EMBL" id="MNCJ02000316">
    <property type="protein sequence ID" value="KAF5823908.1"/>
    <property type="molecule type" value="Genomic_DNA"/>
</dbReference>
<dbReference type="OMA" id="HRIFTMN"/>
<evidence type="ECO:0000313" key="2">
    <source>
        <dbReference type="EMBL" id="KAF5823908.1"/>
    </source>
</evidence>
<evidence type="ECO:0000313" key="3">
    <source>
        <dbReference type="EMBL" id="OTF84799.1"/>
    </source>
</evidence>